<dbReference type="SMART" id="SM00487">
    <property type="entry name" value="DEXDc"/>
    <property type="match status" value="1"/>
</dbReference>
<comment type="similarity">
    <text evidence="8">Belongs to the DEAD box helicase family. DEAH subfamily. DDX15/PRP43 sub-subfamily.</text>
</comment>
<feature type="compositionally biased region" description="Basic and acidic residues" evidence="10">
    <location>
        <begin position="59"/>
        <end position="78"/>
    </location>
</feature>
<dbReference type="SMART" id="SM00490">
    <property type="entry name" value="HELICc"/>
    <property type="match status" value="1"/>
</dbReference>
<dbReference type="PROSITE" id="PS00690">
    <property type="entry name" value="DEAH_ATP_HELICASE"/>
    <property type="match status" value="1"/>
</dbReference>
<sequence length="901" mass="102256">MDRRPDSQENGRFKRRKTADMDSRSDPLLADMKEASPVLSDDDGGVKLEGYYSKPATPKQEKKDVDVKLKPLQSHDDSGSSSIKRKRKEEDHDSGSSSIKRKRKEEAHDSGSSSIKRKRKEEDHDSKPNSYLAQQYEKPTKKESDPKSNPYLAHMYEDEDEEVEDKAYDGYSNSYGKAMNRTTGVSDASTLARFPRHKTTAAMAKKAEDGPNNPFSGKLLSSQYFNILRTRRSLPVHQQRDEFLQMYRKSQFLVLVGETGSGKTTQIPQFILFDDQPHIQRKLVACTQPRRVAAMSVAQRVANEMDVNLGDEVGYSIRFEDVTSQKTILKYMTDGMLLREAMHDNNLQRYSTIILDEAHERTLATDTLMGLLKQVAQRRPDLKIVIMSATLDAQKFQSYFNDAPLLAVPGRTHPVEIFYTPEPERDYVEASLRTVLQIHASEPEGDILLFLTGEEEIEDACRKINLEADELIREADAGPLKVYPLYGTLPPNQQQRIFDPAPPPRSPGGSPGRKCIVSTNIAETSLTIDGIVYVVDPGFSKQKVYNARIRVESLLVSPISKASAQQRAGRAGRTRPGKCFRLYTEAAFKKELIETTYPESLRSNLSSTVLDLKKLGIEDLVHFDLMDPPAPETLMRALEELNYLACLDDDGNLTHLGKLASEFPLDPTLAVMLISSPEFYCSNEILSLTALLSVPQIFVRPASAPKRDDEMKALFAHPDGDHLTMLNVYHAFKSPDAQANPKQWCHDHFLSLRALQSADNVRLQLCRIMEREELELISVPFEDKNYYTNIRRALVAGFFMQVAKKEGNSKTYVTVKDNQNVILHPSTVLEQESEWLVYNEFVLTTKNYIRTVTSVKAEWLLDIAPTYYDITTFEKGEVKNSLQRTIERFRRKKAMKRQGRR</sequence>
<dbReference type="PANTHER" id="PTHR18934">
    <property type="entry name" value="ATP-DEPENDENT RNA HELICASE"/>
    <property type="match status" value="1"/>
</dbReference>
<accession>A0ABR4BCV9</accession>
<dbReference type="InterPro" id="IPR027417">
    <property type="entry name" value="P-loop_NTPase"/>
</dbReference>
<name>A0ABR4BCV9_9LECA</name>
<evidence type="ECO:0000256" key="4">
    <source>
        <dbReference type="ARBA" id="ARBA00022801"/>
    </source>
</evidence>
<dbReference type="PROSITE" id="PS51192">
    <property type="entry name" value="HELICASE_ATP_BIND_1"/>
    <property type="match status" value="1"/>
</dbReference>
<dbReference type="SUPFAM" id="SSF52540">
    <property type="entry name" value="P-loop containing nucleoside triphosphate hydrolases"/>
    <property type="match status" value="1"/>
</dbReference>
<dbReference type="EC" id="3.6.4.13" evidence="1"/>
<feature type="domain" description="Helicase C-terminal" evidence="12">
    <location>
        <begin position="431"/>
        <end position="616"/>
    </location>
</feature>
<dbReference type="Pfam" id="PF00270">
    <property type="entry name" value="DEAD"/>
    <property type="match status" value="1"/>
</dbReference>
<feature type="compositionally biased region" description="Basic and acidic residues" evidence="10">
    <location>
        <begin position="1"/>
        <end position="25"/>
    </location>
</feature>
<dbReference type="InterPro" id="IPR007502">
    <property type="entry name" value="Helicase-assoc_dom"/>
</dbReference>
<evidence type="ECO:0000256" key="9">
    <source>
        <dbReference type="ARBA" id="ARBA00047984"/>
    </source>
</evidence>
<dbReference type="CDD" id="cd18791">
    <property type="entry name" value="SF2_C_RHA"/>
    <property type="match status" value="1"/>
</dbReference>
<comment type="catalytic activity">
    <reaction evidence="9">
        <text>ATP + H2O = ADP + phosphate + H(+)</text>
        <dbReference type="Rhea" id="RHEA:13065"/>
        <dbReference type="ChEBI" id="CHEBI:15377"/>
        <dbReference type="ChEBI" id="CHEBI:15378"/>
        <dbReference type="ChEBI" id="CHEBI:30616"/>
        <dbReference type="ChEBI" id="CHEBI:43474"/>
        <dbReference type="ChEBI" id="CHEBI:456216"/>
        <dbReference type="EC" id="3.6.4.13"/>
    </reaction>
</comment>
<gene>
    <name evidence="13" type="ORF">ABVK25_003920</name>
</gene>
<dbReference type="Pfam" id="PF21010">
    <property type="entry name" value="HA2_C"/>
    <property type="match status" value="1"/>
</dbReference>
<dbReference type="PROSITE" id="PS51194">
    <property type="entry name" value="HELICASE_CTER"/>
    <property type="match status" value="1"/>
</dbReference>
<feature type="region of interest" description="Disordered" evidence="10">
    <location>
        <begin position="1"/>
        <end position="151"/>
    </location>
</feature>
<evidence type="ECO:0000313" key="14">
    <source>
        <dbReference type="Proteomes" id="UP001590951"/>
    </source>
</evidence>
<dbReference type="InterPro" id="IPR048333">
    <property type="entry name" value="HA2_WH"/>
</dbReference>
<keyword evidence="7" id="KW-0508">mRNA splicing</keyword>
<evidence type="ECO:0000256" key="8">
    <source>
        <dbReference type="ARBA" id="ARBA00024333"/>
    </source>
</evidence>
<evidence type="ECO:0000259" key="12">
    <source>
        <dbReference type="PROSITE" id="PS51194"/>
    </source>
</evidence>
<dbReference type="PANTHER" id="PTHR18934:SF109">
    <property type="entry name" value="ATP-DEPENDENT RNA HELICASE DHX15 HOMOLOG"/>
    <property type="match status" value="1"/>
</dbReference>
<dbReference type="InterPro" id="IPR001650">
    <property type="entry name" value="Helicase_C-like"/>
</dbReference>
<dbReference type="InterPro" id="IPR011545">
    <property type="entry name" value="DEAD/DEAH_box_helicase_dom"/>
</dbReference>
<dbReference type="InterPro" id="IPR044756">
    <property type="entry name" value="DHX15_DEXHc"/>
</dbReference>
<evidence type="ECO:0000256" key="2">
    <source>
        <dbReference type="ARBA" id="ARBA00022664"/>
    </source>
</evidence>
<keyword evidence="5" id="KW-0347">Helicase</keyword>
<dbReference type="Pfam" id="PF07717">
    <property type="entry name" value="OB_NTP_bind"/>
    <property type="match status" value="1"/>
</dbReference>
<keyword evidence="14" id="KW-1185">Reference proteome</keyword>
<evidence type="ECO:0000256" key="10">
    <source>
        <dbReference type="SAM" id="MobiDB-lite"/>
    </source>
</evidence>
<evidence type="ECO:0000256" key="3">
    <source>
        <dbReference type="ARBA" id="ARBA00022741"/>
    </source>
</evidence>
<keyword evidence="3" id="KW-0547">Nucleotide-binding</keyword>
<evidence type="ECO:0000259" key="11">
    <source>
        <dbReference type="PROSITE" id="PS51192"/>
    </source>
</evidence>
<reference evidence="13 14" key="1">
    <citation type="submission" date="2024-09" db="EMBL/GenBank/DDBJ databases">
        <title>Rethinking Asexuality: The Enigmatic Case of Functional Sexual Genes in Lepraria (Stereocaulaceae).</title>
        <authorList>
            <person name="Doellman M."/>
            <person name="Sun Y."/>
            <person name="Barcenas-Pena A."/>
            <person name="Lumbsch H.T."/>
            <person name="Grewe F."/>
        </authorList>
    </citation>
    <scope>NUCLEOTIDE SEQUENCE [LARGE SCALE GENOMIC DNA]</scope>
    <source>
        <strain evidence="13 14">Grewe 0041</strain>
    </source>
</reference>
<dbReference type="Pfam" id="PF04408">
    <property type="entry name" value="WHD_HA2"/>
    <property type="match status" value="1"/>
</dbReference>
<dbReference type="InterPro" id="IPR011709">
    <property type="entry name" value="DEAD-box_helicase_OB_fold"/>
</dbReference>
<evidence type="ECO:0000256" key="5">
    <source>
        <dbReference type="ARBA" id="ARBA00022806"/>
    </source>
</evidence>
<dbReference type="Pfam" id="PF00271">
    <property type="entry name" value="Helicase_C"/>
    <property type="match status" value="1"/>
</dbReference>
<feature type="domain" description="Helicase ATP-binding" evidence="11">
    <location>
        <begin position="244"/>
        <end position="409"/>
    </location>
</feature>
<keyword evidence="6" id="KW-0067">ATP-binding</keyword>
<dbReference type="SMART" id="SM00847">
    <property type="entry name" value="HA2"/>
    <property type="match status" value="1"/>
</dbReference>
<dbReference type="Gene3D" id="3.40.50.300">
    <property type="entry name" value="P-loop containing nucleotide triphosphate hydrolases"/>
    <property type="match status" value="2"/>
</dbReference>
<dbReference type="InterPro" id="IPR014001">
    <property type="entry name" value="Helicase_ATP-bd"/>
</dbReference>
<dbReference type="CDD" id="cd17973">
    <property type="entry name" value="DEXHc_DHX15"/>
    <property type="match status" value="1"/>
</dbReference>
<proteinExistence type="inferred from homology"/>
<comment type="caution">
    <text evidence="13">The sequence shown here is derived from an EMBL/GenBank/DDBJ whole genome shotgun (WGS) entry which is preliminary data.</text>
</comment>
<dbReference type="InterPro" id="IPR002464">
    <property type="entry name" value="DNA/RNA_helicase_DEAH_CS"/>
</dbReference>
<keyword evidence="4" id="KW-0378">Hydrolase</keyword>
<protein>
    <recommendedName>
        <fullName evidence="1">RNA helicase</fullName>
        <ecNumber evidence="1">3.6.4.13</ecNumber>
    </recommendedName>
</protein>
<evidence type="ECO:0000256" key="1">
    <source>
        <dbReference type="ARBA" id="ARBA00012552"/>
    </source>
</evidence>
<organism evidence="13 14">
    <name type="scientific">Lepraria finkii</name>
    <dbReference type="NCBI Taxonomy" id="1340010"/>
    <lineage>
        <taxon>Eukaryota</taxon>
        <taxon>Fungi</taxon>
        <taxon>Dikarya</taxon>
        <taxon>Ascomycota</taxon>
        <taxon>Pezizomycotina</taxon>
        <taxon>Lecanoromycetes</taxon>
        <taxon>OSLEUM clade</taxon>
        <taxon>Lecanoromycetidae</taxon>
        <taxon>Lecanorales</taxon>
        <taxon>Lecanorineae</taxon>
        <taxon>Stereocaulaceae</taxon>
        <taxon>Lepraria</taxon>
    </lineage>
</organism>
<dbReference type="Proteomes" id="UP001590951">
    <property type="component" value="Unassembled WGS sequence"/>
</dbReference>
<dbReference type="EMBL" id="JBHFEH010000010">
    <property type="protein sequence ID" value="KAL2055678.1"/>
    <property type="molecule type" value="Genomic_DNA"/>
</dbReference>
<dbReference type="Gene3D" id="1.20.120.1080">
    <property type="match status" value="1"/>
</dbReference>
<evidence type="ECO:0000256" key="7">
    <source>
        <dbReference type="ARBA" id="ARBA00023187"/>
    </source>
</evidence>
<evidence type="ECO:0000313" key="13">
    <source>
        <dbReference type="EMBL" id="KAL2055678.1"/>
    </source>
</evidence>
<evidence type="ECO:0000256" key="6">
    <source>
        <dbReference type="ARBA" id="ARBA00022840"/>
    </source>
</evidence>
<keyword evidence="2" id="KW-0507">mRNA processing</keyword>